<reference evidence="1 2" key="2">
    <citation type="submission" date="2018-11" db="EMBL/GenBank/DDBJ databases">
        <authorList>
            <consortium name="Pathogen Informatics"/>
        </authorList>
    </citation>
    <scope>NUCLEOTIDE SEQUENCE [LARGE SCALE GENOMIC DNA]</scope>
</reference>
<evidence type="ECO:0000313" key="2">
    <source>
        <dbReference type="Proteomes" id="UP000270296"/>
    </source>
</evidence>
<sequence length="202" mass="22652">MVEFPRKWHPEFAVAHKVSPNCKATRTGYRGQKPDLPALTWPLPKGEWRACVCRIVRLLLPGPAGRLWRVWPKGCKQVSPARRFHLLSKGTVSSWYQVQWCGQLRVPPSGEFGKQASADGSLSTQAGLRVSWRVRERARVRVRVLSLGQGVSDLATQTWSPPRPEGRARSRRLLRPWVLGLPGPRERNGLQGACWVLPLGGS</sequence>
<evidence type="ECO:0000313" key="3">
    <source>
        <dbReference type="WBParaSite" id="SBAD_0000061501-mRNA-1"/>
    </source>
</evidence>
<reference evidence="3" key="1">
    <citation type="submission" date="2016-06" db="UniProtKB">
        <authorList>
            <consortium name="WormBaseParasite"/>
        </authorList>
    </citation>
    <scope>IDENTIFICATION</scope>
</reference>
<proteinExistence type="predicted"/>
<keyword evidence="2" id="KW-1185">Reference proteome</keyword>
<accession>A0A183IAE9</accession>
<dbReference type="WBParaSite" id="SBAD_0000061501-mRNA-1">
    <property type="protein sequence ID" value="SBAD_0000061501-mRNA-1"/>
    <property type="gene ID" value="SBAD_0000061501"/>
</dbReference>
<dbReference type="EMBL" id="UZAM01002050">
    <property type="protein sequence ID" value="VDO85522.1"/>
    <property type="molecule type" value="Genomic_DNA"/>
</dbReference>
<dbReference type="Proteomes" id="UP000270296">
    <property type="component" value="Unassembled WGS sequence"/>
</dbReference>
<protein>
    <submittedName>
        <fullName evidence="3">cDNA</fullName>
    </submittedName>
</protein>
<organism evidence="3">
    <name type="scientific">Soboliphyme baturini</name>
    <dbReference type="NCBI Taxonomy" id="241478"/>
    <lineage>
        <taxon>Eukaryota</taxon>
        <taxon>Metazoa</taxon>
        <taxon>Ecdysozoa</taxon>
        <taxon>Nematoda</taxon>
        <taxon>Enoplea</taxon>
        <taxon>Dorylaimia</taxon>
        <taxon>Dioctophymatida</taxon>
        <taxon>Dioctophymatoidea</taxon>
        <taxon>Soboliphymatidae</taxon>
        <taxon>Soboliphyme</taxon>
    </lineage>
</organism>
<gene>
    <name evidence="1" type="ORF">SBAD_LOCUS593</name>
</gene>
<dbReference type="AlphaFoldDB" id="A0A183IAE9"/>
<name>A0A183IAE9_9BILA</name>
<evidence type="ECO:0000313" key="1">
    <source>
        <dbReference type="EMBL" id="VDO85522.1"/>
    </source>
</evidence>